<sequence>MKKLLFGFSLFSLLSLNACKTSEENTPSPNMLKAESILDFDCIRTSADVSRRIADVKKEIYGEWQLKGMITMMPSFEVPDLKIVISQKSDGKQLAQVYENGKLTKAMTYDLVEDEYNKIYYVGIKSDKDKFDDGSYNFITGNIRICPGELMIDNGIALDAPGYLFRKIK</sequence>
<evidence type="ECO:0000313" key="3">
    <source>
        <dbReference type="Proteomes" id="UP000293162"/>
    </source>
</evidence>
<feature type="chain" id="PRO_5020949301" description="Lipocalin-like domain-containing protein" evidence="1">
    <location>
        <begin position="19"/>
        <end position="169"/>
    </location>
</feature>
<evidence type="ECO:0008006" key="4">
    <source>
        <dbReference type="Google" id="ProtNLM"/>
    </source>
</evidence>
<organism evidence="2 3">
    <name type="scientific">Emticicia agri</name>
    <dbReference type="NCBI Taxonomy" id="2492393"/>
    <lineage>
        <taxon>Bacteria</taxon>
        <taxon>Pseudomonadati</taxon>
        <taxon>Bacteroidota</taxon>
        <taxon>Cytophagia</taxon>
        <taxon>Cytophagales</taxon>
        <taxon>Leadbetterellaceae</taxon>
        <taxon>Emticicia</taxon>
    </lineage>
</organism>
<accession>A0A4Q5LTW0</accession>
<dbReference type="EMBL" id="SEWF01000067">
    <property type="protein sequence ID" value="RYU92873.1"/>
    <property type="molecule type" value="Genomic_DNA"/>
</dbReference>
<dbReference type="AlphaFoldDB" id="A0A4Q5LTW0"/>
<gene>
    <name evidence="2" type="ORF">EWM59_24860</name>
</gene>
<keyword evidence="1" id="KW-0732">Signal</keyword>
<protein>
    <recommendedName>
        <fullName evidence="4">Lipocalin-like domain-containing protein</fullName>
    </recommendedName>
</protein>
<evidence type="ECO:0000313" key="2">
    <source>
        <dbReference type="EMBL" id="RYU92873.1"/>
    </source>
</evidence>
<evidence type="ECO:0000256" key="1">
    <source>
        <dbReference type="SAM" id="SignalP"/>
    </source>
</evidence>
<comment type="caution">
    <text evidence="2">The sequence shown here is derived from an EMBL/GenBank/DDBJ whole genome shotgun (WGS) entry which is preliminary data.</text>
</comment>
<proteinExistence type="predicted"/>
<dbReference type="OrthoDB" id="960132at2"/>
<feature type="signal peptide" evidence="1">
    <location>
        <begin position="1"/>
        <end position="18"/>
    </location>
</feature>
<name>A0A4Q5LTW0_9BACT</name>
<dbReference type="Proteomes" id="UP000293162">
    <property type="component" value="Unassembled WGS sequence"/>
</dbReference>
<reference evidence="2 3" key="1">
    <citation type="submission" date="2019-02" db="EMBL/GenBank/DDBJ databases">
        <title>Bacterial novel species Emticicia sp. 17J42-9 isolated from soil.</title>
        <authorList>
            <person name="Jung H.-Y."/>
        </authorList>
    </citation>
    <scope>NUCLEOTIDE SEQUENCE [LARGE SCALE GENOMIC DNA]</scope>
    <source>
        <strain evidence="2 3">17J42-9</strain>
    </source>
</reference>
<dbReference type="RefSeq" id="WP_130023944.1">
    <property type="nucleotide sequence ID" value="NZ_SEWF01000067.1"/>
</dbReference>
<keyword evidence="3" id="KW-1185">Reference proteome</keyword>